<gene>
    <name evidence="1" type="primary">lptE</name>
    <name evidence="1" type="ORF">ACFQ2F_01540</name>
</gene>
<keyword evidence="2" id="KW-1185">Reference proteome</keyword>
<dbReference type="Gene3D" id="3.30.160.150">
    <property type="entry name" value="Lipoprotein like domain"/>
    <property type="match status" value="1"/>
</dbReference>
<reference evidence="2" key="1">
    <citation type="journal article" date="2019" name="Int. J. Syst. Evol. Microbiol.">
        <title>The Global Catalogue of Microorganisms (GCM) 10K type strain sequencing project: providing services to taxonomists for standard genome sequencing and annotation.</title>
        <authorList>
            <consortium name="The Broad Institute Genomics Platform"/>
            <consortium name="The Broad Institute Genome Sequencing Center for Infectious Disease"/>
            <person name="Wu L."/>
            <person name="Ma J."/>
        </authorList>
    </citation>
    <scope>NUCLEOTIDE SEQUENCE [LARGE SCALE GENOMIC DNA]</scope>
    <source>
        <strain evidence="2">CCUG 61697</strain>
    </source>
</reference>
<dbReference type="EMBL" id="JBHTJO010000001">
    <property type="protein sequence ID" value="MFD0985776.1"/>
    <property type="molecule type" value="Genomic_DNA"/>
</dbReference>
<evidence type="ECO:0000313" key="1">
    <source>
        <dbReference type="EMBL" id="MFD0985776.1"/>
    </source>
</evidence>
<keyword evidence="1" id="KW-0449">Lipoprotein</keyword>
<proteinExistence type="predicted"/>
<dbReference type="RefSeq" id="WP_379084691.1">
    <property type="nucleotide sequence ID" value="NZ_JBHTJO010000001.1"/>
</dbReference>
<evidence type="ECO:0000313" key="2">
    <source>
        <dbReference type="Proteomes" id="UP001597102"/>
    </source>
</evidence>
<name>A0ABW3J7N9_9HYPH</name>
<comment type="caution">
    <text evidence="1">The sequence shown here is derived from an EMBL/GenBank/DDBJ whole genome shotgun (WGS) entry which is preliminary data.</text>
</comment>
<dbReference type="InterPro" id="IPR007485">
    <property type="entry name" value="LPS_assembly_LptE"/>
</dbReference>
<organism evidence="1 2">
    <name type="scientific">Methyloligella solikamskensis</name>
    <dbReference type="NCBI Taxonomy" id="1177756"/>
    <lineage>
        <taxon>Bacteria</taxon>
        <taxon>Pseudomonadati</taxon>
        <taxon>Pseudomonadota</taxon>
        <taxon>Alphaproteobacteria</taxon>
        <taxon>Hyphomicrobiales</taxon>
        <taxon>Hyphomicrobiaceae</taxon>
        <taxon>Methyloligella</taxon>
    </lineage>
</organism>
<dbReference type="Proteomes" id="UP001597102">
    <property type="component" value="Unassembled WGS sequence"/>
</dbReference>
<protein>
    <submittedName>
        <fullName evidence="1">LPS assembly lipoprotein LptE</fullName>
    </submittedName>
</protein>
<sequence>MSWRNGHIMGDTNVSDARGRSFRKVGRTVVMLALLAGAGLTLSACGGVRPLYGTSASGESTKAMMAAVEIAPIPGRVGQRVRNELIFDTTGGGTKAPSRYTLKIVLREKVTKEMVLRSGDATGEVVTLDAQYQLVNKADNQVLKTGVATGRAAYDRYDKTFSNVRAQYNAQDRAADTVADSIRTQVAAFLATSA</sequence>
<dbReference type="Pfam" id="PF04390">
    <property type="entry name" value="LptE"/>
    <property type="match status" value="1"/>
</dbReference>
<accession>A0ABW3J7N9</accession>